<gene>
    <name evidence="12" type="ORF">U0070_003889</name>
</gene>
<evidence type="ECO:0000256" key="1">
    <source>
        <dbReference type="ARBA" id="ARBA00004651"/>
    </source>
</evidence>
<dbReference type="Gene3D" id="1.20.1070.10">
    <property type="entry name" value="Rhodopsin 7-helix transmembrane proteins"/>
    <property type="match status" value="1"/>
</dbReference>
<dbReference type="InterPro" id="IPR000725">
    <property type="entry name" value="Olfact_rcpt"/>
</dbReference>
<sequence>MKPRRASQEEEIQMAPYSILKKASTLEDSSRVEEVIHSRMSQQVGKKEKWERGPVSNQSVMQGPNKTFVTEFILLGFTLSPRATPLLFSAFLMIYLLIILGNGLIFILICLDSHLHTPMYFFIGILSMLDLGYTTTTVPQMLAHLVSQRKTISYSSCVAQMYIFLVLGVTESWLFAIMSIDRYVAICHPLRYRVIMSPCLCGVMAIFCGLCGVTSALVYTIFAMRLPYCGPNKINHFFCEVPAVLKLACADTSVNDQVDFILGFSVILIPLSVILVIYANIFASILKIRSAQGRLKAFSTCASHITVVTMFCVPAMVMYMKPGSKASPEEDKKLALFYNVISAFLNPVIYSLRNKDVKRAFLKVTGWGRPPE</sequence>
<dbReference type="PANTHER" id="PTHR26453">
    <property type="entry name" value="OLFACTORY RECEPTOR"/>
    <property type="match status" value="1"/>
</dbReference>
<feature type="transmembrane region" description="Helical" evidence="10">
    <location>
        <begin position="118"/>
        <end position="138"/>
    </location>
</feature>
<comment type="caution">
    <text evidence="12">The sequence shown here is derived from an EMBL/GenBank/DDBJ whole genome shotgun (WGS) entry which is preliminary data.</text>
</comment>
<keyword evidence="8" id="KW-0675">Receptor</keyword>
<dbReference type="Pfam" id="PF13853">
    <property type="entry name" value="7tm_4"/>
    <property type="match status" value="1"/>
</dbReference>
<dbReference type="InterPro" id="IPR017452">
    <property type="entry name" value="GPCR_Rhodpsn_7TM"/>
</dbReference>
<evidence type="ECO:0000313" key="12">
    <source>
        <dbReference type="EMBL" id="KAK7805834.1"/>
    </source>
</evidence>
<dbReference type="InterPro" id="IPR000276">
    <property type="entry name" value="GPCR_Rhodpsn"/>
</dbReference>
<organism evidence="12 13">
    <name type="scientific">Myodes glareolus</name>
    <name type="common">Bank vole</name>
    <name type="synonym">Clethrionomys glareolus</name>
    <dbReference type="NCBI Taxonomy" id="447135"/>
    <lineage>
        <taxon>Eukaryota</taxon>
        <taxon>Metazoa</taxon>
        <taxon>Chordata</taxon>
        <taxon>Craniata</taxon>
        <taxon>Vertebrata</taxon>
        <taxon>Euteleostomi</taxon>
        <taxon>Mammalia</taxon>
        <taxon>Eutheria</taxon>
        <taxon>Euarchontoglires</taxon>
        <taxon>Glires</taxon>
        <taxon>Rodentia</taxon>
        <taxon>Myomorpha</taxon>
        <taxon>Muroidea</taxon>
        <taxon>Cricetidae</taxon>
        <taxon>Arvicolinae</taxon>
        <taxon>Myodes</taxon>
    </lineage>
</organism>
<feature type="transmembrane region" description="Helical" evidence="10">
    <location>
        <begin position="86"/>
        <end position="111"/>
    </location>
</feature>
<feature type="transmembrane region" description="Helical" evidence="10">
    <location>
        <begin position="199"/>
        <end position="222"/>
    </location>
</feature>
<evidence type="ECO:0000313" key="13">
    <source>
        <dbReference type="Proteomes" id="UP001488838"/>
    </source>
</evidence>
<evidence type="ECO:0000256" key="5">
    <source>
        <dbReference type="ARBA" id="ARBA00022725"/>
    </source>
</evidence>
<evidence type="ECO:0000256" key="7">
    <source>
        <dbReference type="ARBA" id="ARBA00023136"/>
    </source>
</evidence>
<dbReference type="EMBL" id="JBBHLL010000326">
    <property type="protein sequence ID" value="KAK7805834.1"/>
    <property type="molecule type" value="Genomic_DNA"/>
</dbReference>
<feature type="domain" description="G-protein coupled receptors family 1 profile" evidence="11">
    <location>
        <begin position="101"/>
        <end position="350"/>
    </location>
</feature>
<dbReference type="GO" id="GO:0004930">
    <property type="term" value="F:G protein-coupled receptor activity"/>
    <property type="evidence" value="ECO:0007669"/>
    <property type="project" value="InterPro"/>
</dbReference>
<dbReference type="PRINTS" id="PR00245">
    <property type="entry name" value="OLFACTORYR"/>
</dbReference>
<evidence type="ECO:0000256" key="9">
    <source>
        <dbReference type="ARBA" id="ARBA00023224"/>
    </source>
</evidence>
<dbReference type="PRINTS" id="PR00237">
    <property type="entry name" value="GPCRRHODOPSN"/>
</dbReference>
<keyword evidence="3" id="KW-0716">Sensory transduction</keyword>
<name>A0AAW0HUN0_MYOGA</name>
<evidence type="ECO:0000256" key="2">
    <source>
        <dbReference type="ARBA" id="ARBA00022475"/>
    </source>
</evidence>
<feature type="transmembrane region" description="Helical" evidence="10">
    <location>
        <begin position="158"/>
        <end position="178"/>
    </location>
</feature>
<feature type="transmembrane region" description="Helical" evidence="10">
    <location>
        <begin position="297"/>
        <end position="320"/>
    </location>
</feature>
<comment type="subcellular location">
    <subcellularLocation>
        <location evidence="1">Cell membrane</location>
        <topology evidence="1">Multi-pass membrane protein</topology>
    </subcellularLocation>
</comment>
<dbReference type="AlphaFoldDB" id="A0AAW0HUN0"/>
<dbReference type="PROSITE" id="PS50262">
    <property type="entry name" value="G_PROTEIN_RECEP_F1_2"/>
    <property type="match status" value="1"/>
</dbReference>
<feature type="transmembrane region" description="Helical" evidence="10">
    <location>
        <begin position="260"/>
        <end position="285"/>
    </location>
</feature>
<keyword evidence="5" id="KW-0552">Olfaction</keyword>
<dbReference type="GO" id="GO:0004984">
    <property type="term" value="F:olfactory receptor activity"/>
    <property type="evidence" value="ECO:0007669"/>
    <property type="project" value="InterPro"/>
</dbReference>
<dbReference type="GO" id="GO:0005886">
    <property type="term" value="C:plasma membrane"/>
    <property type="evidence" value="ECO:0007669"/>
    <property type="project" value="UniProtKB-SubCell"/>
</dbReference>
<dbReference type="FunFam" id="1.20.1070.10:FF:000097">
    <property type="entry name" value="olfactory receptor 2A12-like"/>
    <property type="match status" value="1"/>
</dbReference>
<keyword evidence="6 10" id="KW-1133">Transmembrane helix</keyword>
<dbReference type="CDD" id="cd15946">
    <property type="entry name" value="7tmA_OR1330-like"/>
    <property type="match status" value="1"/>
</dbReference>
<reference evidence="12 13" key="1">
    <citation type="journal article" date="2023" name="bioRxiv">
        <title>Conserved and derived expression patterns and positive selection on dental genes reveal complex evolutionary context of ever-growing rodent molars.</title>
        <authorList>
            <person name="Calamari Z.T."/>
            <person name="Song A."/>
            <person name="Cohen E."/>
            <person name="Akter M."/>
            <person name="Roy R.D."/>
            <person name="Hallikas O."/>
            <person name="Christensen M.M."/>
            <person name="Li P."/>
            <person name="Marangoni P."/>
            <person name="Jernvall J."/>
            <person name="Klein O.D."/>
        </authorList>
    </citation>
    <scope>NUCLEOTIDE SEQUENCE [LARGE SCALE GENOMIC DNA]</scope>
    <source>
        <strain evidence="12">V071</strain>
    </source>
</reference>
<keyword evidence="9" id="KW-0807">Transducer</keyword>
<evidence type="ECO:0000256" key="10">
    <source>
        <dbReference type="SAM" id="Phobius"/>
    </source>
</evidence>
<feature type="transmembrane region" description="Helical" evidence="10">
    <location>
        <begin position="335"/>
        <end position="352"/>
    </location>
</feature>
<evidence type="ECO:0000256" key="4">
    <source>
        <dbReference type="ARBA" id="ARBA00022692"/>
    </source>
</evidence>
<dbReference type="SUPFAM" id="SSF81321">
    <property type="entry name" value="Family A G protein-coupled receptor-like"/>
    <property type="match status" value="1"/>
</dbReference>
<evidence type="ECO:0000256" key="6">
    <source>
        <dbReference type="ARBA" id="ARBA00022989"/>
    </source>
</evidence>
<accession>A0AAW0HUN0</accession>
<keyword evidence="2" id="KW-1003">Cell membrane</keyword>
<evidence type="ECO:0000256" key="8">
    <source>
        <dbReference type="ARBA" id="ARBA00023170"/>
    </source>
</evidence>
<protein>
    <recommendedName>
        <fullName evidence="11">G-protein coupled receptors family 1 profile domain-containing protein</fullName>
    </recommendedName>
</protein>
<keyword evidence="13" id="KW-1185">Reference proteome</keyword>
<evidence type="ECO:0000256" key="3">
    <source>
        <dbReference type="ARBA" id="ARBA00022606"/>
    </source>
</evidence>
<dbReference type="Proteomes" id="UP001488838">
    <property type="component" value="Unassembled WGS sequence"/>
</dbReference>
<keyword evidence="4 10" id="KW-0812">Transmembrane</keyword>
<keyword evidence="7 10" id="KW-0472">Membrane</keyword>
<evidence type="ECO:0000259" key="11">
    <source>
        <dbReference type="PROSITE" id="PS50262"/>
    </source>
</evidence>
<dbReference type="InterPro" id="IPR047940">
    <property type="entry name" value="OR1330-like_7tmA"/>
</dbReference>
<proteinExistence type="predicted"/>